<dbReference type="EMBL" id="CAJVPK010005291">
    <property type="protein sequence ID" value="CAG8643276.1"/>
    <property type="molecule type" value="Genomic_DNA"/>
</dbReference>
<accession>A0A9N9GYC1</accession>
<name>A0A9N9GYC1_9GLOM</name>
<evidence type="ECO:0000313" key="3">
    <source>
        <dbReference type="Proteomes" id="UP000789706"/>
    </source>
</evidence>
<keyword evidence="3" id="KW-1185">Reference proteome</keyword>
<dbReference type="AlphaFoldDB" id="A0A9N9GYC1"/>
<feature type="non-terminal residue" evidence="2">
    <location>
        <position position="1"/>
    </location>
</feature>
<sequence length="39" mass="4554">LFEELSEEHFEEHSENPTSNNEVLDVQNTTTSSLKKKDF</sequence>
<organism evidence="2 3">
    <name type="scientific">Diversispora eburnea</name>
    <dbReference type="NCBI Taxonomy" id="1213867"/>
    <lineage>
        <taxon>Eukaryota</taxon>
        <taxon>Fungi</taxon>
        <taxon>Fungi incertae sedis</taxon>
        <taxon>Mucoromycota</taxon>
        <taxon>Glomeromycotina</taxon>
        <taxon>Glomeromycetes</taxon>
        <taxon>Diversisporales</taxon>
        <taxon>Diversisporaceae</taxon>
        <taxon>Diversispora</taxon>
    </lineage>
</organism>
<reference evidence="2" key="1">
    <citation type="submission" date="2021-06" db="EMBL/GenBank/DDBJ databases">
        <authorList>
            <person name="Kallberg Y."/>
            <person name="Tangrot J."/>
            <person name="Rosling A."/>
        </authorList>
    </citation>
    <scope>NUCLEOTIDE SEQUENCE</scope>
    <source>
        <strain evidence="2">AZ414A</strain>
    </source>
</reference>
<protein>
    <submittedName>
        <fullName evidence="2">7499_t:CDS:1</fullName>
    </submittedName>
</protein>
<evidence type="ECO:0000313" key="2">
    <source>
        <dbReference type="EMBL" id="CAG8643276.1"/>
    </source>
</evidence>
<gene>
    <name evidence="2" type="ORF">DEBURN_LOCUS11233</name>
</gene>
<proteinExistence type="predicted"/>
<evidence type="ECO:0000256" key="1">
    <source>
        <dbReference type="SAM" id="MobiDB-lite"/>
    </source>
</evidence>
<comment type="caution">
    <text evidence="2">The sequence shown here is derived from an EMBL/GenBank/DDBJ whole genome shotgun (WGS) entry which is preliminary data.</text>
</comment>
<dbReference type="Proteomes" id="UP000789706">
    <property type="component" value="Unassembled WGS sequence"/>
</dbReference>
<feature type="region of interest" description="Disordered" evidence="1">
    <location>
        <begin position="1"/>
        <end position="39"/>
    </location>
</feature>
<feature type="compositionally biased region" description="Polar residues" evidence="1">
    <location>
        <begin position="16"/>
        <end position="33"/>
    </location>
</feature>